<evidence type="ECO:0000313" key="11">
    <source>
        <dbReference type="EMBL" id="KAG0458805.1"/>
    </source>
</evidence>
<organism evidence="11 12">
    <name type="scientific">Vanilla planifolia</name>
    <name type="common">Vanilla</name>
    <dbReference type="NCBI Taxonomy" id="51239"/>
    <lineage>
        <taxon>Eukaryota</taxon>
        <taxon>Viridiplantae</taxon>
        <taxon>Streptophyta</taxon>
        <taxon>Embryophyta</taxon>
        <taxon>Tracheophyta</taxon>
        <taxon>Spermatophyta</taxon>
        <taxon>Magnoliopsida</taxon>
        <taxon>Liliopsida</taxon>
        <taxon>Asparagales</taxon>
        <taxon>Orchidaceae</taxon>
        <taxon>Vanilloideae</taxon>
        <taxon>Vanilleae</taxon>
        <taxon>Vanilla</taxon>
    </lineage>
</organism>
<dbReference type="AlphaFoldDB" id="A0A835PUE0"/>
<feature type="compositionally biased region" description="Basic and acidic residues" evidence="9">
    <location>
        <begin position="204"/>
        <end position="213"/>
    </location>
</feature>
<evidence type="ECO:0000256" key="6">
    <source>
        <dbReference type="ARBA" id="ARBA00023242"/>
    </source>
</evidence>
<name>A0A835PUE0_VANPL</name>
<keyword evidence="6" id="KW-0539">Nucleus</keyword>
<evidence type="ECO:0000256" key="9">
    <source>
        <dbReference type="SAM" id="MobiDB-lite"/>
    </source>
</evidence>
<dbReference type="PANTHER" id="PTHR13690:SF80">
    <property type="entry name" value="BZIP TRANSCRIPTION FACTOR FAMILY PROTEIN-RELATED"/>
    <property type="match status" value="1"/>
</dbReference>
<reference evidence="11 12" key="1">
    <citation type="journal article" date="2020" name="Nat. Food">
        <title>A phased Vanilla planifolia genome enables genetic improvement of flavour and production.</title>
        <authorList>
            <person name="Hasing T."/>
            <person name="Tang H."/>
            <person name="Brym M."/>
            <person name="Khazi F."/>
            <person name="Huang T."/>
            <person name="Chambers A.H."/>
        </authorList>
    </citation>
    <scope>NUCLEOTIDE SEQUENCE [LARGE SCALE GENOMIC DNA]</scope>
    <source>
        <tissue evidence="11">Leaf</tissue>
    </source>
</reference>
<dbReference type="PROSITE" id="PS50217">
    <property type="entry name" value="BZIP"/>
    <property type="match status" value="1"/>
</dbReference>
<feature type="region of interest" description="Disordered" evidence="9">
    <location>
        <begin position="1"/>
        <end position="181"/>
    </location>
</feature>
<feature type="compositionally biased region" description="Pro residues" evidence="9">
    <location>
        <begin position="52"/>
        <end position="82"/>
    </location>
</feature>
<evidence type="ECO:0000259" key="10">
    <source>
        <dbReference type="PROSITE" id="PS50217"/>
    </source>
</evidence>
<keyword evidence="5" id="KW-0804">Transcription</keyword>
<feature type="region of interest" description="Disordered" evidence="9">
    <location>
        <begin position="265"/>
        <end position="291"/>
    </location>
</feature>
<evidence type="ECO:0000256" key="8">
    <source>
        <dbReference type="SAM" id="Coils"/>
    </source>
</evidence>
<evidence type="ECO:0000256" key="1">
    <source>
        <dbReference type="ARBA" id="ARBA00004123"/>
    </source>
</evidence>
<dbReference type="InterPro" id="IPR046347">
    <property type="entry name" value="bZIP_sf"/>
</dbReference>
<comment type="subcellular location">
    <subcellularLocation>
        <location evidence="1">Nucleus</location>
    </subcellularLocation>
</comment>
<sequence length="437" mass="47570">MFLVLPLAKNPDQKSYTPRFPRISHDLSRVSSKKRTEKLKTISTEMEGSGIPPAPPTSHGTPPPVPLTSHGTPPPAPRPPPGSHHSRSFSQPAFFSLDSLPPLGPSPYRKSSPTSSLSDSADLSPARVRTATGDGLPPRKLHRRSCSDIPPGFLTNGTPTVKSEPDFEGMDGSGERKSDGNLGDDLFDAFLNLDGFGMVDESDYRRDEMDSRRSGNSKNGANSSESEAESSAIDFGGVCESAPVAVRSRHFRSISVDGLMGRLNFGEESPRVPTSPGLKRSQGSRGDSMDEAFSLEFGNGEFSGTELKKIMTDKRLEEIALADPKRAKRILANRQSAARSKERKLRYISELERKVQTLQSEATTLSAQLTLLQRDSAGLATQNNELKIRLQAMEQQAQLRDALNEALTGEVQRLRLATAELDDSLPKQMKAANSMKT</sequence>
<dbReference type="Pfam" id="PF00170">
    <property type="entry name" value="bZIP_1"/>
    <property type="match status" value="1"/>
</dbReference>
<keyword evidence="8" id="KW-0175">Coiled coil</keyword>
<evidence type="ECO:0000256" key="2">
    <source>
        <dbReference type="ARBA" id="ARBA00007163"/>
    </source>
</evidence>
<evidence type="ECO:0000256" key="3">
    <source>
        <dbReference type="ARBA" id="ARBA00023015"/>
    </source>
</evidence>
<keyword evidence="3" id="KW-0805">Transcription regulation</keyword>
<dbReference type="GO" id="GO:0003677">
    <property type="term" value="F:DNA binding"/>
    <property type="evidence" value="ECO:0007669"/>
    <property type="project" value="UniProtKB-KW"/>
</dbReference>
<feature type="region of interest" description="Disordered" evidence="9">
    <location>
        <begin position="204"/>
        <end position="232"/>
    </location>
</feature>
<comment type="caution">
    <text evidence="11">The sequence shown here is derived from an EMBL/GenBank/DDBJ whole genome shotgun (WGS) entry which is preliminary data.</text>
</comment>
<evidence type="ECO:0000256" key="5">
    <source>
        <dbReference type="ARBA" id="ARBA00023163"/>
    </source>
</evidence>
<dbReference type="InterPro" id="IPR044759">
    <property type="entry name" value="bZIP_RF2"/>
</dbReference>
<dbReference type="GO" id="GO:0005634">
    <property type="term" value="C:nucleus"/>
    <property type="evidence" value="ECO:0007669"/>
    <property type="project" value="UniProtKB-SubCell"/>
</dbReference>
<dbReference type="SMART" id="SM00338">
    <property type="entry name" value="BRLZ"/>
    <property type="match status" value="1"/>
</dbReference>
<proteinExistence type="inferred from homology"/>
<comment type="similarity">
    <text evidence="2">Belongs to the bZIP family.</text>
</comment>
<feature type="compositionally biased region" description="Low complexity" evidence="9">
    <location>
        <begin position="111"/>
        <end position="126"/>
    </location>
</feature>
<evidence type="ECO:0000256" key="4">
    <source>
        <dbReference type="ARBA" id="ARBA00023125"/>
    </source>
</evidence>
<keyword evidence="4" id="KW-0238">DNA-binding</keyword>
<dbReference type="SUPFAM" id="SSF57959">
    <property type="entry name" value="Leucine zipper domain"/>
    <property type="match status" value="1"/>
</dbReference>
<dbReference type="FunFam" id="1.20.5.170:FF:000009">
    <property type="entry name" value="probable transcription factor PosF21"/>
    <property type="match status" value="1"/>
</dbReference>
<evidence type="ECO:0000256" key="7">
    <source>
        <dbReference type="ARBA" id="ARBA00054342"/>
    </source>
</evidence>
<dbReference type="Proteomes" id="UP000639772">
    <property type="component" value="Chromosome 12"/>
</dbReference>
<feature type="compositionally biased region" description="Low complexity" evidence="9">
    <location>
        <begin position="214"/>
        <end position="232"/>
    </location>
</feature>
<dbReference type="PANTHER" id="PTHR13690">
    <property type="entry name" value="TRANSCRIPTION FACTOR POSF21-RELATED"/>
    <property type="match status" value="1"/>
</dbReference>
<dbReference type="InterPro" id="IPR004827">
    <property type="entry name" value="bZIP"/>
</dbReference>
<dbReference type="GO" id="GO:0003700">
    <property type="term" value="F:DNA-binding transcription factor activity"/>
    <property type="evidence" value="ECO:0007669"/>
    <property type="project" value="InterPro"/>
</dbReference>
<comment type="function">
    <text evidence="7">Transcription factor probably involved in vascular development and shoot tissue organization. Binds to the DNA sequence 5'-CCGAGTGTGCCCCTGG-3' present in the promoter region Box II of the phloem-specific rice tungro bacilliform virus (RTBV) promoter. May regulate tissue-specific expression of the RTBV promoter and virus replication.</text>
</comment>
<feature type="domain" description="BZIP" evidence="10">
    <location>
        <begin position="323"/>
        <end position="386"/>
    </location>
</feature>
<gene>
    <name evidence="11" type="ORF">HPP92_021933</name>
</gene>
<feature type="coiled-coil region" evidence="8">
    <location>
        <begin position="341"/>
        <end position="396"/>
    </location>
</feature>
<evidence type="ECO:0000313" key="12">
    <source>
        <dbReference type="Proteomes" id="UP000639772"/>
    </source>
</evidence>
<dbReference type="OrthoDB" id="1435597at2759"/>
<dbReference type="Gene3D" id="1.20.5.170">
    <property type="match status" value="1"/>
</dbReference>
<dbReference type="CDD" id="cd14703">
    <property type="entry name" value="bZIP_plant_RF2"/>
    <property type="match status" value="1"/>
</dbReference>
<protein>
    <recommendedName>
        <fullName evidence="10">BZIP domain-containing protein</fullName>
    </recommendedName>
</protein>
<accession>A0A835PUE0</accession>
<dbReference type="EMBL" id="JADCNM010000012">
    <property type="protein sequence ID" value="KAG0458805.1"/>
    <property type="molecule type" value="Genomic_DNA"/>
</dbReference>